<dbReference type="EMBL" id="WTRN01000812">
    <property type="protein sequence ID" value="MWT87331.1"/>
    <property type="molecule type" value="Genomic_DNA"/>
</dbReference>
<name>A0A6L7CHA8_ECOLX</name>
<dbReference type="AlphaFoldDB" id="A0A6L7CHA8"/>
<accession>A0A6L7CHA8</accession>
<comment type="caution">
    <text evidence="1">The sequence shown here is derived from an EMBL/GenBank/DDBJ whole genome shotgun (WGS) entry which is preliminary data.</text>
</comment>
<sequence length="20" mass="2310">TWGDEVRLCWEVDSCVVLTV</sequence>
<evidence type="ECO:0000313" key="1">
    <source>
        <dbReference type="EMBL" id="MWT87331.1"/>
    </source>
</evidence>
<evidence type="ECO:0000313" key="2">
    <source>
        <dbReference type="Proteomes" id="UP000480485"/>
    </source>
</evidence>
<dbReference type="Proteomes" id="UP000480485">
    <property type="component" value="Unassembled WGS sequence"/>
</dbReference>
<proteinExistence type="predicted"/>
<protein>
    <submittedName>
        <fullName evidence="1">Spermidine/putrescine ABC transporter</fullName>
    </submittedName>
</protein>
<reference evidence="1 2" key="1">
    <citation type="submission" date="2019-12" db="EMBL/GenBank/DDBJ databases">
        <title>Enteriobacteria Tanzani isolates_8377-8380.</title>
        <authorList>
            <person name="Subbiah M."/>
            <person name="Call D."/>
        </authorList>
    </citation>
    <scope>NUCLEOTIDE SEQUENCE [LARGE SCALE GENOMIC DNA]</scope>
    <source>
        <strain evidence="1 2">8378wC7</strain>
    </source>
</reference>
<gene>
    <name evidence="1" type="ORF">GP954_19645</name>
</gene>
<feature type="non-terminal residue" evidence="1">
    <location>
        <position position="1"/>
    </location>
</feature>
<organism evidence="1 2">
    <name type="scientific">Escherichia coli</name>
    <dbReference type="NCBI Taxonomy" id="562"/>
    <lineage>
        <taxon>Bacteria</taxon>
        <taxon>Pseudomonadati</taxon>
        <taxon>Pseudomonadota</taxon>
        <taxon>Gammaproteobacteria</taxon>
        <taxon>Enterobacterales</taxon>
        <taxon>Enterobacteriaceae</taxon>
        <taxon>Escherichia</taxon>
    </lineage>
</organism>